<keyword evidence="1 2" id="KW-0732">Signal</keyword>
<dbReference type="AlphaFoldDB" id="A0A6L5YE08"/>
<dbReference type="EMBL" id="VUNH01000007">
    <property type="protein sequence ID" value="MST55857.1"/>
    <property type="molecule type" value="Genomic_DNA"/>
</dbReference>
<dbReference type="SMART" id="SM00062">
    <property type="entry name" value="PBPb"/>
    <property type="match status" value="1"/>
</dbReference>
<feature type="signal peptide" evidence="2">
    <location>
        <begin position="1"/>
        <end position="23"/>
    </location>
</feature>
<gene>
    <name evidence="4" type="ORF">FYJ74_07415</name>
</gene>
<feature type="domain" description="Solute-binding protein family 3/N-terminal" evidence="3">
    <location>
        <begin position="32"/>
        <end position="255"/>
    </location>
</feature>
<dbReference type="InterPro" id="IPR001638">
    <property type="entry name" value="Solute-binding_3/MltF_N"/>
</dbReference>
<proteinExistence type="predicted"/>
<keyword evidence="5" id="KW-1185">Reference proteome</keyword>
<evidence type="ECO:0000256" key="2">
    <source>
        <dbReference type="SAM" id="SignalP"/>
    </source>
</evidence>
<dbReference type="RefSeq" id="WP_154528946.1">
    <property type="nucleotide sequence ID" value="NZ_VUNH01000007.1"/>
</dbReference>
<evidence type="ECO:0000313" key="4">
    <source>
        <dbReference type="EMBL" id="MST55857.1"/>
    </source>
</evidence>
<reference evidence="4 5" key="1">
    <citation type="submission" date="2019-08" db="EMBL/GenBank/DDBJ databases">
        <title>In-depth cultivation of the pig gut microbiome towards novel bacterial diversity and tailored functional studies.</title>
        <authorList>
            <person name="Wylensek D."/>
            <person name="Hitch T.C.A."/>
            <person name="Clavel T."/>
        </authorList>
    </citation>
    <scope>NUCLEOTIDE SEQUENCE [LARGE SCALE GENOMIC DNA]</scope>
    <source>
        <strain evidence="4 5">SM-530-WT-4B</strain>
    </source>
</reference>
<evidence type="ECO:0000259" key="3">
    <source>
        <dbReference type="SMART" id="SM00062"/>
    </source>
</evidence>
<dbReference type="SUPFAM" id="SSF53850">
    <property type="entry name" value="Periplasmic binding protein-like II"/>
    <property type="match status" value="1"/>
</dbReference>
<sequence>MKKRHIGAIGLAASLFFAAAAWSTPGAMTKETLTVGTESTFPPFEFRAPDGSLQGYDIDLIESIGTKLGKKIEWVDMAFDGLLPAVMTHKIDLIAACMSATPARRKKIAFTGVTNHSDSAFFVLPGHEKAAAADFAGMTIATQLGTIQDAYAHTIPNAVVKNYQKSDDCLREVLFGRADAALLDGPVGYKYCQAKDFAGKIAVCAVTNVATESKGSAFGAAKDDPELLAAVDKALEEMKQNGEFQALRDKWGLDDWKKNVK</sequence>
<evidence type="ECO:0000256" key="1">
    <source>
        <dbReference type="ARBA" id="ARBA00022729"/>
    </source>
</evidence>
<dbReference type="PANTHER" id="PTHR35936:SF17">
    <property type="entry name" value="ARGININE-BINDING EXTRACELLULAR PROTEIN ARTP"/>
    <property type="match status" value="1"/>
</dbReference>
<feature type="chain" id="PRO_5026755847" evidence="2">
    <location>
        <begin position="24"/>
        <end position="261"/>
    </location>
</feature>
<comment type="caution">
    <text evidence="4">The sequence shown here is derived from an EMBL/GenBank/DDBJ whole genome shotgun (WGS) entry which is preliminary data.</text>
</comment>
<organism evidence="4 5">
    <name type="scientific">Pyramidobacter porci</name>
    <dbReference type="NCBI Taxonomy" id="2605789"/>
    <lineage>
        <taxon>Bacteria</taxon>
        <taxon>Thermotogati</taxon>
        <taxon>Synergistota</taxon>
        <taxon>Synergistia</taxon>
        <taxon>Synergistales</taxon>
        <taxon>Dethiosulfovibrionaceae</taxon>
        <taxon>Pyramidobacter</taxon>
    </lineage>
</organism>
<accession>A0A6L5YE08</accession>
<dbReference type="Proteomes" id="UP000473699">
    <property type="component" value="Unassembled WGS sequence"/>
</dbReference>
<dbReference type="Pfam" id="PF00497">
    <property type="entry name" value="SBP_bac_3"/>
    <property type="match status" value="1"/>
</dbReference>
<dbReference type="Gene3D" id="3.40.190.10">
    <property type="entry name" value="Periplasmic binding protein-like II"/>
    <property type="match status" value="2"/>
</dbReference>
<evidence type="ECO:0000313" key="5">
    <source>
        <dbReference type="Proteomes" id="UP000473699"/>
    </source>
</evidence>
<protein>
    <submittedName>
        <fullName evidence="4">Transporter substrate-binding domain-containing protein</fullName>
    </submittedName>
</protein>
<dbReference type="PANTHER" id="PTHR35936">
    <property type="entry name" value="MEMBRANE-BOUND LYTIC MUREIN TRANSGLYCOSYLASE F"/>
    <property type="match status" value="1"/>
</dbReference>
<name>A0A6L5YE08_9BACT</name>